<organism evidence="14 15">
    <name type="scientific">Mycobacterium lacus</name>
    <dbReference type="NCBI Taxonomy" id="169765"/>
    <lineage>
        <taxon>Bacteria</taxon>
        <taxon>Bacillati</taxon>
        <taxon>Actinomycetota</taxon>
        <taxon>Actinomycetes</taxon>
        <taxon>Mycobacteriales</taxon>
        <taxon>Mycobacteriaceae</taxon>
        <taxon>Mycobacterium</taxon>
    </lineage>
</organism>
<comment type="pathway">
    <text evidence="2">Carbohydrate biosynthesis; gluconeogenesis.</text>
</comment>
<dbReference type="InterPro" id="IPR051318">
    <property type="entry name" value="Fe-S_L-Ser"/>
</dbReference>
<sequence>MTVSVFDLFTVGIGPSSSHTVGPMRAANQFVATLRQRGRVHEVGTVRVELFSSLAATGAGHGTMSAILLGLEGFRPESISTEQKERRLADIAASGTTWIYGVTPVRLAERDIELHPDVVLPTHPNGMTFTAADSRGRILHEQTYFSVGGGFIVTEQSSRSAGQHPCSAGLPYSSAQRLLDICDRLDIAISEVALRNESCCRSEGEVGRGLLHLRDVMVECERRSIARDGLLPGGLGVRRRAKSWYERLSAEDPTRKPEFAEDWVNLVALAVNEENASGGRIVTAPTNGAAGIVPAVLHYATHYTPAGAADPDDTAVRFLLTAGAIGSLFKERASISGAEVGCQGEVGSAAAMAAAGLAEILGGTPRQVENAAEIAMEHSLGLTCDPIAGLVQIPCIERNAISAGKAINAARMALRGDGVHRVTLDQVIDTMRATGADMHSKYKETSAGGLAVNVGVNIVEC</sequence>
<evidence type="ECO:0000256" key="2">
    <source>
        <dbReference type="ARBA" id="ARBA00004742"/>
    </source>
</evidence>
<dbReference type="EMBL" id="AP022581">
    <property type="protein sequence ID" value="BBX98871.1"/>
    <property type="molecule type" value="Genomic_DNA"/>
</dbReference>
<dbReference type="AlphaFoldDB" id="A0A1X1XQM2"/>
<keyword evidence="11 13" id="KW-0456">Lyase</keyword>
<gene>
    <name evidence="14" type="primary">sdaA</name>
    <name evidence="14" type="ORF">MLAC_41650</name>
</gene>
<dbReference type="OrthoDB" id="9805537at2"/>
<dbReference type="GO" id="GO:0003941">
    <property type="term" value="F:L-serine ammonia-lyase activity"/>
    <property type="evidence" value="ECO:0007669"/>
    <property type="project" value="UniProtKB-UniRule"/>
</dbReference>
<dbReference type="Proteomes" id="UP000466396">
    <property type="component" value="Chromosome"/>
</dbReference>
<proteinExistence type="inferred from homology"/>
<dbReference type="GO" id="GO:0006094">
    <property type="term" value="P:gluconeogenesis"/>
    <property type="evidence" value="ECO:0007669"/>
    <property type="project" value="UniProtKB-KW"/>
</dbReference>
<dbReference type="FunFam" id="3.30.1330.90:FF:000001">
    <property type="entry name" value="L-serine ammonia-lyase 1"/>
    <property type="match status" value="1"/>
</dbReference>
<keyword evidence="6 13" id="KW-0312">Gluconeogenesis</keyword>
<evidence type="ECO:0000256" key="10">
    <source>
        <dbReference type="ARBA" id="ARBA00023014"/>
    </source>
</evidence>
<evidence type="ECO:0000256" key="5">
    <source>
        <dbReference type="ARBA" id="ARBA00018995"/>
    </source>
</evidence>
<keyword evidence="10 13" id="KW-0411">Iron-sulfur</keyword>
<evidence type="ECO:0000313" key="14">
    <source>
        <dbReference type="EMBL" id="BBX98871.1"/>
    </source>
</evidence>
<dbReference type="KEGG" id="mlj:MLAC_41650"/>
<evidence type="ECO:0000256" key="8">
    <source>
        <dbReference type="ARBA" id="ARBA00022723"/>
    </source>
</evidence>
<dbReference type="GO" id="GO:0046872">
    <property type="term" value="F:metal ion binding"/>
    <property type="evidence" value="ECO:0007669"/>
    <property type="project" value="UniProtKB-KW"/>
</dbReference>
<evidence type="ECO:0000256" key="6">
    <source>
        <dbReference type="ARBA" id="ARBA00022432"/>
    </source>
</evidence>
<keyword evidence="7 13" id="KW-0004">4Fe-4S</keyword>
<evidence type="ECO:0000256" key="13">
    <source>
        <dbReference type="RuleBase" id="RU366059"/>
    </source>
</evidence>
<protein>
    <recommendedName>
        <fullName evidence="5 13">L-serine dehydratase</fullName>
        <ecNumber evidence="4 13">4.3.1.17</ecNumber>
    </recommendedName>
</protein>
<dbReference type="InterPro" id="IPR005130">
    <property type="entry name" value="Ser_deHydtase-like_asu"/>
</dbReference>
<dbReference type="Gene3D" id="3.30.1330.90">
    <property type="entry name" value="D-3-phosphoglycerate dehydrogenase, domain 3"/>
    <property type="match status" value="1"/>
</dbReference>
<evidence type="ECO:0000256" key="12">
    <source>
        <dbReference type="ARBA" id="ARBA00049406"/>
    </source>
</evidence>
<dbReference type="SUPFAM" id="SSF143548">
    <property type="entry name" value="Serine metabolism enzymes domain"/>
    <property type="match status" value="1"/>
</dbReference>
<dbReference type="RefSeq" id="WP_085162536.1">
    <property type="nucleotide sequence ID" value="NZ_AP022581.1"/>
</dbReference>
<dbReference type="PANTHER" id="PTHR30182:SF1">
    <property type="entry name" value="L-SERINE DEHYDRATASE 1"/>
    <property type="match status" value="1"/>
</dbReference>
<keyword evidence="15" id="KW-1185">Reference proteome</keyword>
<reference evidence="14 15" key="1">
    <citation type="journal article" date="2019" name="Emerg. Microbes Infect.">
        <title>Comprehensive subspecies identification of 175 nontuberculous mycobacteria species based on 7547 genomic profiles.</title>
        <authorList>
            <person name="Matsumoto Y."/>
            <person name="Kinjo T."/>
            <person name="Motooka D."/>
            <person name="Nabeya D."/>
            <person name="Jung N."/>
            <person name="Uechi K."/>
            <person name="Horii T."/>
            <person name="Iida T."/>
            <person name="Fujita J."/>
            <person name="Nakamura S."/>
        </authorList>
    </citation>
    <scope>NUCLEOTIDE SEQUENCE [LARGE SCALE GENOMIC DNA]</scope>
    <source>
        <strain evidence="14 15">JCM 15657</strain>
    </source>
</reference>
<dbReference type="NCBIfam" id="TIGR00720">
    <property type="entry name" value="sda_mono"/>
    <property type="match status" value="1"/>
</dbReference>
<evidence type="ECO:0000256" key="4">
    <source>
        <dbReference type="ARBA" id="ARBA00012093"/>
    </source>
</evidence>
<evidence type="ECO:0000256" key="3">
    <source>
        <dbReference type="ARBA" id="ARBA00008636"/>
    </source>
</evidence>
<dbReference type="Pfam" id="PF03313">
    <property type="entry name" value="SDH_alpha"/>
    <property type="match status" value="1"/>
</dbReference>
<dbReference type="InterPro" id="IPR005131">
    <property type="entry name" value="Ser_deHydtase_bsu"/>
</dbReference>
<accession>A0A1X1XQM2</accession>
<dbReference type="EC" id="4.3.1.17" evidence="4 13"/>
<evidence type="ECO:0000256" key="1">
    <source>
        <dbReference type="ARBA" id="ARBA00001966"/>
    </source>
</evidence>
<keyword evidence="8 13" id="KW-0479">Metal-binding</keyword>
<evidence type="ECO:0000313" key="15">
    <source>
        <dbReference type="Proteomes" id="UP000466396"/>
    </source>
</evidence>
<name>A0A1X1XQM2_9MYCO</name>
<dbReference type="InterPro" id="IPR004644">
    <property type="entry name" value="Fe-S_L-Ser_mono"/>
</dbReference>
<dbReference type="STRING" id="169765.AWC15_07645"/>
<evidence type="ECO:0000256" key="7">
    <source>
        <dbReference type="ARBA" id="ARBA00022485"/>
    </source>
</evidence>
<keyword evidence="9 13" id="KW-0408">Iron</keyword>
<dbReference type="PANTHER" id="PTHR30182">
    <property type="entry name" value="L-SERINE DEHYDRATASE"/>
    <property type="match status" value="1"/>
</dbReference>
<dbReference type="Pfam" id="PF03315">
    <property type="entry name" value="SDH_beta"/>
    <property type="match status" value="1"/>
</dbReference>
<comment type="cofactor">
    <cofactor evidence="1 13">
        <name>[4Fe-4S] cluster</name>
        <dbReference type="ChEBI" id="CHEBI:49883"/>
    </cofactor>
</comment>
<evidence type="ECO:0000256" key="9">
    <source>
        <dbReference type="ARBA" id="ARBA00023004"/>
    </source>
</evidence>
<dbReference type="InterPro" id="IPR029009">
    <property type="entry name" value="ASB_dom_sf"/>
</dbReference>
<comment type="similarity">
    <text evidence="3 13">Belongs to the iron-sulfur dependent L-serine dehydratase family.</text>
</comment>
<dbReference type="GO" id="GO:0051539">
    <property type="term" value="F:4 iron, 4 sulfur cluster binding"/>
    <property type="evidence" value="ECO:0007669"/>
    <property type="project" value="UniProtKB-UniRule"/>
</dbReference>
<comment type="catalytic activity">
    <reaction evidence="12 13">
        <text>L-serine = pyruvate + NH4(+)</text>
        <dbReference type="Rhea" id="RHEA:19169"/>
        <dbReference type="ChEBI" id="CHEBI:15361"/>
        <dbReference type="ChEBI" id="CHEBI:28938"/>
        <dbReference type="ChEBI" id="CHEBI:33384"/>
        <dbReference type="EC" id="4.3.1.17"/>
    </reaction>
</comment>
<evidence type="ECO:0000256" key="11">
    <source>
        <dbReference type="ARBA" id="ARBA00023239"/>
    </source>
</evidence>